<evidence type="ECO:0000256" key="2">
    <source>
        <dbReference type="ARBA" id="ARBA00022723"/>
    </source>
</evidence>
<dbReference type="STRING" id="429701.A0A2G9G1H6"/>
<dbReference type="AlphaFoldDB" id="A0A2G9G1H6"/>
<reference evidence="7" key="1">
    <citation type="journal article" date="2018" name="Gigascience">
        <title>Genome assembly of the Pink Ipe (Handroanthus impetiginosus, Bignoniaceae), a highly valued, ecologically keystone Neotropical timber forest tree.</title>
        <authorList>
            <person name="Silva-Junior O.B."/>
            <person name="Grattapaglia D."/>
            <person name="Novaes E."/>
            <person name="Collevatti R.G."/>
        </authorList>
    </citation>
    <scope>NUCLEOTIDE SEQUENCE [LARGE SCALE GENOMIC DNA]</scope>
    <source>
        <strain evidence="7">cv. UFG-1</strain>
    </source>
</reference>
<dbReference type="InterPro" id="IPR050251">
    <property type="entry name" value="HpcH-HpaI_aldolase"/>
</dbReference>
<keyword evidence="4" id="KW-0812">Transmembrane</keyword>
<keyword evidence="7" id="KW-1185">Reference proteome</keyword>
<dbReference type="InterPro" id="IPR015813">
    <property type="entry name" value="Pyrv/PenolPyrv_kinase-like_dom"/>
</dbReference>
<dbReference type="GO" id="GO:0046872">
    <property type="term" value="F:metal ion binding"/>
    <property type="evidence" value="ECO:0007669"/>
    <property type="project" value="UniProtKB-KW"/>
</dbReference>
<dbReference type="SUPFAM" id="SSF51621">
    <property type="entry name" value="Phosphoenolpyruvate/pyruvate domain"/>
    <property type="match status" value="1"/>
</dbReference>
<evidence type="ECO:0000256" key="4">
    <source>
        <dbReference type="SAM" id="Phobius"/>
    </source>
</evidence>
<comment type="similarity">
    <text evidence="1">Belongs to the HpcH/HpaI aldolase family.</text>
</comment>
<accession>A0A2G9G1H6</accession>
<dbReference type="InterPro" id="IPR005000">
    <property type="entry name" value="Aldolase/citrate-lyase_domain"/>
</dbReference>
<dbReference type="EMBL" id="NKXS01007766">
    <property type="protein sequence ID" value="PIM99160.1"/>
    <property type="molecule type" value="Genomic_DNA"/>
</dbReference>
<comment type="caution">
    <text evidence="6">The sequence shown here is derived from an EMBL/GenBank/DDBJ whole genome shotgun (WGS) entry which is preliminary data.</text>
</comment>
<keyword evidence="2" id="KW-0479">Metal-binding</keyword>
<dbReference type="GO" id="GO:0106099">
    <property type="term" value="F:2-keto-3-deoxy-L-rhamnonate aldolase activity"/>
    <property type="evidence" value="ECO:0007669"/>
    <property type="project" value="UniProtKB-EC"/>
</dbReference>
<evidence type="ECO:0000313" key="7">
    <source>
        <dbReference type="Proteomes" id="UP000231279"/>
    </source>
</evidence>
<keyword evidence="4" id="KW-1133">Transmembrane helix</keyword>
<evidence type="ECO:0000259" key="5">
    <source>
        <dbReference type="Pfam" id="PF03328"/>
    </source>
</evidence>
<feature type="domain" description="HpcH/HpaI aldolase/citrate lyase" evidence="5">
    <location>
        <begin position="19"/>
        <end position="252"/>
    </location>
</feature>
<dbReference type="Gene3D" id="3.20.20.60">
    <property type="entry name" value="Phosphoenolpyruvate-binding domains"/>
    <property type="match status" value="1"/>
</dbReference>
<dbReference type="OrthoDB" id="1621678at2759"/>
<dbReference type="InterPro" id="IPR040442">
    <property type="entry name" value="Pyrv_kinase-like_dom_sf"/>
</dbReference>
<evidence type="ECO:0000313" key="6">
    <source>
        <dbReference type="EMBL" id="PIM99160.1"/>
    </source>
</evidence>
<keyword evidence="4" id="KW-0472">Membrane</keyword>
<sequence length="271" mass="28982">MASSMSAMKARLDKGDTLYGLFLCSFSPVIAEISGYAGYDFVVVDMEHGYGGISAALPCLLALAATGTPAVLRLPECSQTWAKKALDLGPQGIMFPMINTPELARKAVSYCRYPPNGLRGAAHPVIRASRYGIDEDYLAKCENELFIMCQVESMEGLKNVREIAAVDGVECIQIGPMDLSASMGLLCDPVNEKVKAMMGGAEEAVIGLRSNKGDGKNGPYLAGFAMPTDGPNELRGRGYDLVSSGVDIGLYRTACVEDVQKFKTSLNVHGY</sequence>
<evidence type="ECO:0000256" key="1">
    <source>
        <dbReference type="ARBA" id="ARBA00005568"/>
    </source>
</evidence>
<dbReference type="Pfam" id="PF03328">
    <property type="entry name" value="HpcH_HpaI"/>
    <property type="match status" value="1"/>
</dbReference>
<dbReference type="PANTHER" id="PTHR30502">
    <property type="entry name" value="2-KETO-3-DEOXY-L-RHAMNONATE ALDOLASE"/>
    <property type="match status" value="1"/>
</dbReference>
<dbReference type="EC" id="4.1.2.53" evidence="6"/>
<evidence type="ECO:0000256" key="3">
    <source>
        <dbReference type="ARBA" id="ARBA00023239"/>
    </source>
</evidence>
<dbReference type="Proteomes" id="UP000231279">
    <property type="component" value="Unassembled WGS sequence"/>
</dbReference>
<feature type="transmembrane region" description="Helical" evidence="4">
    <location>
        <begin position="55"/>
        <end position="74"/>
    </location>
</feature>
<organism evidence="6 7">
    <name type="scientific">Handroanthus impetiginosus</name>
    <dbReference type="NCBI Taxonomy" id="429701"/>
    <lineage>
        <taxon>Eukaryota</taxon>
        <taxon>Viridiplantae</taxon>
        <taxon>Streptophyta</taxon>
        <taxon>Embryophyta</taxon>
        <taxon>Tracheophyta</taxon>
        <taxon>Spermatophyta</taxon>
        <taxon>Magnoliopsida</taxon>
        <taxon>eudicotyledons</taxon>
        <taxon>Gunneridae</taxon>
        <taxon>Pentapetalae</taxon>
        <taxon>asterids</taxon>
        <taxon>lamiids</taxon>
        <taxon>Lamiales</taxon>
        <taxon>Bignoniaceae</taxon>
        <taxon>Crescentiina</taxon>
        <taxon>Tabebuia alliance</taxon>
        <taxon>Handroanthus</taxon>
    </lineage>
</organism>
<protein>
    <submittedName>
        <fullName evidence="6">2-keto-3-deoxy-L-rhamnonate aldolase</fullName>
        <ecNumber evidence="6">4.1.2.53</ecNumber>
    </submittedName>
</protein>
<dbReference type="GO" id="GO:0005737">
    <property type="term" value="C:cytoplasm"/>
    <property type="evidence" value="ECO:0007669"/>
    <property type="project" value="TreeGrafter"/>
</dbReference>
<gene>
    <name evidence="6" type="ORF">CDL12_28349</name>
</gene>
<name>A0A2G9G1H6_9LAMI</name>
<keyword evidence="3 6" id="KW-0456">Lyase</keyword>
<dbReference type="PANTHER" id="PTHR30502:SF0">
    <property type="entry name" value="PHOSPHOENOLPYRUVATE CARBOXYLASE FAMILY PROTEIN"/>
    <property type="match status" value="1"/>
</dbReference>
<proteinExistence type="inferred from homology"/>